<dbReference type="EMBL" id="CAJVRL010000092">
    <property type="protein sequence ID" value="CAG8959510.1"/>
    <property type="molecule type" value="Genomic_DNA"/>
</dbReference>
<dbReference type="Proteomes" id="UP000696280">
    <property type="component" value="Unassembled WGS sequence"/>
</dbReference>
<gene>
    <name evidence="2" type="ORF">HYFRA_00001409</name>
</gene>
<reference evidence="2" key="1">
    <citation type="submission" date="2021-07" db="EMBL/GenBank/DDBJ databases">
        <authorList>
            <person name="Durling M."/>
        </authorList>
    </citation>
    <scope>NUCLEOTIDE SEQUENCE</scope>
</reference>
<accession>A0A9N9PXN0</accession>
<dbReference type="Pfam" id="PF12697">
    <property type="entry name" value="Abhydrolase_6"/>
    <property type="match status" value="1"/>
</dbReference>
<name>A0A9N9PXN0_9HELO</name>
<evidence type="ECO:0000259" key="1">
    <source>
        <dbReference type="Pfam" id="PF12697"/>
    </source>
</evidence>
<keyword evidence="3" id="KW-1185">Reference proteome</keyword>
<dbReference type="Gene3D" id="3.40.50.1820">
    <property type="entry name" value="alpha/beta hydrolase"/>
    <property type="match status" value="1"/>
</dbReference>
<proteinExistence type="predicted"/>
<evidence type="ECO:0000313" key="2">
    <source>
        <dbReference type="EMBL" id="CAG8959510.1"/>
    </source>
</evidence>
<dbReference type="PANTHER" id="PTHR37017:SF10">
    <property type="entry name" value="AB HYDROLASE-1 DOMAIN-CONTAINING PROTEIN"/>
    <property type="match status" value="1"/>
</dbReference>
<dbReference type="AlphaFoldDB" id="A0A9N9PXN0"/>
<dbReference type="SUPFAM" id="SSF53474">
    <property type="entry name" value="alpha/beta-Hydrolases"/>
    <property type="match status" value="1"/>
</dbReference>
<dbReference type="OrthoDB" id="408373at2759"/>
<comment type="caution">
    <text evidence="2">The sequence shown here is derived from an EMBL/GenBank/DDBJ whole genome shotgun (WGS) entry which is preliminary data.</text>
</comment>
<dbReference type="InterPro" id="IPR052897">
    <property type="entry name" value="Sec-Metab_Biosynth_Hydrolase"/>
</dbReference>
<organism evidence="2 3">
    <name type="scientific">Hymenoscyphus fraxineus</name>
    <dbReference type="NCBI Taxonomy" id="746836"/>
    <lineage>
        <taxon>Eukaryota</taxon>
        <taxon>Fungi</taxon>
        <taxon>Dikarya</taxon>
        <taxon>Ascomycota</taxon>
        <taxon>Pezizomycotina</taxon>
        <taxon>Leotiomycetes</taxon>
        <taxon>Helotiales</taxon>
        <taxon>Helotiaceae</taxon>
        <taxon>Hymenoscyphus</taxon>
    </lineage>
</organism>
<sequence length="259" mass="28416">MASLPTVILVHGAWHTPPNYQTYTDALKRQGFKVICPALPSCNNKSPPEESFEEDVALVRSVVEPIVEAGERVLMVMHSYGGAVGTDAIEGLSFTERKAAGHPGGVVHLLYMCAYMLPPGSTIWGIVKEAGITHLWPQFVKNFPDGSTFPQNPAQMFLGGVDQEIVDKALTHLVRSPMSAFEAETKGSLWKTVPVTYILTQQDASVPRIYQEIMLEKVKKAGVVIKTEDYATSHSVFITKQEEMVQAAVNSAEDKRNAE</sequence>
<protein>
    <recommendedName>
        <fullName evidence="1">AB hydrolase-1 domain-containing protein</fullName>
    </recommendedName>
</protein>
<dbReference type="InterPro" id="IPR029058">
    <property type="entry name" value="AB_hydrolase_fold"/>
</dbReference>
<dbReference type="InterPro" id="IPR000073">
    <property type="entry name" value="AB_hydrolase_1"/>
</dbReference>
<feature type="domain" description="AB hydrolase-1" evidence="1">
    <location>
        <begin position="7"/>
        <end position="246"/>
    </location>
</feature>
<dbReference type="PANTHER" id="PTHR37017">
    <property type="entry name" value="AB HYDROLASE-1 DOMAIN-CONTAINING PROTEIN-RELATED"/>
    <property type="match status" value="1"/>
</dbReference>
<evidence type="ECO:0000313" key="3">
    <source>
        <dbReference type="Proteomes" id="UP000696280"/>
    </source>
</evidence>